<dbReference type="PANTHER" id="PTHR31860">
    <property type="entry name" value="HEAT-INDUCIBLE TRANSCRIPTION REPRESSOR (DUF639)-RELATED"/>
    <property type="match status" value="1"/>
</dbReference>
<keyword evidence="3" id="KW-1185">Reference proteome</keyword>
<accession>A0A8T2RVW3</accession>
<dbReference type="InterPro" id="IPR006927">
    <property type="entry name" value="DUF639"/>
</dbReference>
<feature type="transmembrane region" description="Helical" evidence="1">
    <location>
        <begin position="538"/>
        <end position="557"/>
    </location>
</feature>
<reference evidence="2" key="1">
    <citation type="submission" date="2021-08" db="EMBL/GenBank/DDBJ databases">
        <title>WGS assembly of Ceratopteris richardii.</title>
        <authorList>
            <person name="Marchant D.B."/>
            <person name="Chen G."/>
            <person name="Jenkins J."/>
            <person name="Shu S."/>
            <person name="Leebens-Mack J."/>
            <person name="Grimwood J."/>
            <person name="Schmutz J."/>
            <person name="Soltis P."/>
            <person name="Soltis D."/>
            <person name="Chen Z.-H."/>
        </authorList>
    </citation>
    <scope>NUCLEOTIDE SEQUENCE</scope>
    <source>
        <strain evidence="2">Whitten #5841</strain>
        <tissue evidence="2">Leaf</tissue>
    </source>
</reference>
<dbReference type="OrthoDB" id="1919468at2759"/>
<dbReference type="Pfam" id="PF04842">
    <property type="entry name" value="DUF639"/>
    <property type="match status" value="1"/>
</dbReference>
<dbReference type="EMBL" id="CM035429">
    <property type="protein sequence ID" value="KAH7299767.1"/>
    <property type="molecule type" value="Genomic_DNA"/>
</dbReference>
<proteinExistence type="predicted"/>
<comment type="caution">
    <text evidence="2">The sequence shown here is derived from an EMBL/GenBank/DDBJ whole genome shotgun (WGS) entry which is preliminary data.</text>
</comment>
<keyword evidence="1" id="KW-0812">Transmembrane</keyword>
<dbReference type="AlphaFoldDB" id="A0A8T2RVW3"/>
<sequence>MWALAPHPSHVHHVVWGVPAACIEWVPGVFALSNVIISYCAKILAKPIESLQKDFEKRALLASSQLSLKQDLSFLEYCFFKALASIHHNANCLKDKQFRRLTFDMMIAWETPETLAVCLKKHQAAKNIPEKMDRSYRYMPDATLISLLAQQKNVVTRKAFMHIAPAIPGVADILSAHFQFNALARPTGGYLPFSIYNKYLKELDKALEDIKDQTKLLNLDKWEIFVELEGTLTNGLVILHVGASAWPGRLILTSTHLYFEYVGVVSCLSRQRWGLTGDQHVEPQCIGPRSFFLSDKALSQNSPDGNAIFEFPGVFGHLRREYWLMIIQEIIYAHHFIRKSSLSSAAVMEVISRSVMSILRLKATREALRACPARPRLLLAFSAMHELSDGNVILKILEDNLSREVLSDPKHAAFLEKGIRYARSSAYPLFAVLNSNSNNGTGIHHTTLEVGEFFLDDLARVKTAMEQSLSIWNPMKDTEILPYGENLDRLSINVAVIKAAIGSLQPAVQCIDDLLSWNEPVKTISIIVLGSSIIVRNLIRYVVALLFLGMAMFLLFFKQAGDGPRSIVNISSPTTEEELKLEHVISELEEILKRSNIVLLKMRSLFYSACPEATYHAVWFLVIAAALLTIIPAKIMFLLLYLELFTRRLPLRQENSAKFTRKLKEWWSHIPIARMHIRKSKSTMRRKHMHPQLGSV</sequence>
<evidence type="ECO:0000313" key="2">
    <source>
        <dbReference type="EMBL" id="KAH7299767.1"/>
    </source>
</evidence>
<organism evidence="2 3">
    <name type="scientific">Ceratopteris richardii</name>
    <name type="common">Triangle waterfern</name>
    <dbReference type="NCBI Taxonomy" id="49495"/>
    <lineage>
        <taxon>Eukaryota</taxon>
        <taxon>Viridiplantae</taxon>
        <taxon>Streptophyta</taxon>
        <taxon>Embryophyta</taxon>
        <taxon>Tracheophyta</taxon>
        <taxon>Polypodiopsida</taxon>
        <taxon>Polypodiidae</taxon>
        <taxon>Polypodiales</taxon>
        <taxon>Pteridineae</taxon>
        <taxon>Pteridaceae</taxon>
        <taxon>Parkerioideae</taxon>
        <taxon>Ceratopteris</taxon>
    </lineage>
</organism>
<name>A0A8T2RVW3_CERRI</name>
<dbReference type="Proteomes" id="UP000825935">
    <property type="component" value="Chromosome 24"/>
</dbReference>
<keyword evidence="1" id="KW-0472">Membrane</keyword>
<evidence type="ECO:0000256" key="1">
    <source>
        <dbReference type="SAM" id="Phobius"/>
    </source>
</evidence>
<dbReference type="OMA" id="SAMHELS"/>
<gene>
    <name evidence="2" type="ORF">KP509_24G028100</name>
</gene>
<dbReference type="PANTHER" id="PTHR31860:SF6">
    <property type="entry name" value="HEAT-INDUCIBLE TRANSCRIPTION REPRESSOR (DUF639)"/>
    <property type="match status" value="1"/>
</dbReference>
<evidence type="ECO:0000313" key="3">
    <source>
        <dbReference type="Proteomes" id="UP000825935"/>
    </source>
</evidence>
<feature type="transmembrane region" description="Helical" evidence="1">
    <location>
        <begin position="617"/>
        <end position="642"/>
    </location>
</feature>
<protein>
    <submittedName>
        <fullName evidence="2">Uncharacterized protein</fullName>
    </submittedName>
</protein>
<keyword evidence="1" id="KW-1133">Transmembrane helix</keyword>